<dbReference type="SUPFAM" id="SSF46689">
    <property type="entry name" value="Homeodomain-like"/>
    <property type="match status" value="1"/>
</dbReference>
<dbReference type="InterPro" id="IPR036271">
    <property type="entry name" value="Tet_transcr_reg_TetR-rel_C_sf"/>
</dbReference>
<keyword evidence="7" id="KW-1185">Reference proteome</keyword>
<dbReference type="Pfam" id="PF00440">
    <property type="entry name" value="TetR_N"/>
    <property type="match status" value="1"/>
</dbReference>
<evidence type="ECO:0000256" key="2">
    <source>
        <dbReference type="ARBA" id="ARBA00023125"/>
    </source>
</evidence>
<accession>G7H3T8</accession>
<dbReference type="AlphaFoldDB" id="G7H3T8"/>
<dbReference type="OrthoDB" id="3358037at2"/>
<proteinExistence type="predicted"/>
<dbReference type="PROSITE" id="PS50977">
    <property type="entry name" value="HTH_TETR_2"/>
    <property type="match status" value="1"/>
</dbReference>
<name>G7H3T8_9ACTN</name>
<dbReference type="Gene3D" id="1.10.357.10">
    <property type="entry name" value="Tetracycline Repressor, domain 2"/>
    <property type="match status" value="1"/>
</dbReference>
<keyword evidence="2 4" id="KW-0238">DNA-binding</keyword>
<dbReference type="PANTHER" id="PTHR30055:SF151">
    <property type="entry name" value="TRANSCRIPTIONAL REGULATORY PROTEIN"/>
    <property type="match status" value="1"/>
</dbReference>
<dbReference type="InterPro" id="IPR050109">
    <property type="entry name" value="HTH-type_TetR-like_transc_reg"/>
</dbReference>
<evidence type="ECO:0000313" key="6">
    <source>
        <dbReference type="EMBL" id="GAB10513.1"/>
    </source>
</evidence>
<evidence type="ECO:0000259" key="5">
    <source>
        <dbReference type="PROSITE" id="PS50977"/>
    </source>
</evidence>
<dbReference type="PRINTS" id="PR00455">
    <property type="entry name" value="HTHTETR"/>
</dbReference>
<evidence type="ECO:0000256" key="1">
    <source>
        <dbReference type="ARBA" id="ARBA00023015"/>
    </source>
</evidence>
<dbReference type="Proteomes" id="UP000035088">
    <property type="component" value="Unassembled WGS sequence"/>
</dbReference>
<gene>
    <name evidence="6" type="ORF">GOARA_057_00370</name>
</gene>
<dbReference type="InterPro" id="IPR009057">
    <property type="entry name" value="Homeodomain-like_sf"/>
</dbReference>
<dbReference type="EMBL" id="BAEE01000057">
    <property type="protein sequence ID" value="GAB10513.1"/>
    <property type="molecule type" value="Genomic_DNA"/>
</dbReference>
<dbReference type="STRING" id="1073574.GOARA_057_00370"/>
<dbReference type="GO" id="GO:0000976">
    <property type="term" value="F:transcription cis-regulatory region binding"/>
    <property type="evidence" value="ECO:0007669"/>
    <property type="project" value="TreeGrafter"/>
</dbReference>
<evidence type="ECO:0000313" key="7">
    <source>
        <dbReference type="Proteomes" id="UP000035088"/>
    </source>
</evidence>
<reference evidence="6 7" key="1">
    <citation type="submission" date="2011-11" db="EMBL/GenBank/DDBJ databases">
        <title>Whole genome shotgun sequence of Gordonia araii NBRC 100433.</title>
        <authorList>
            <person name="Yoshida Y."/>
            <person name="Hosoyama A."/>
            <person name="Tsuchikane K."/>
            <person name="Katsumata H."/>
            <person name="Yamazaki S."/>
            <person name="Fujita N."/>
        </authorList>
    </citation>
    <scope>NUCLEOTIDE SEQUENCE [LARGE SCALE GENOMIC DNA]</scope>
    <source>
        <strain evidence="6 7">NBRC 100433</strain>
    </source>
</reference>
<evidence type="ECO:0000256" key="3">
    <source>
        <dbReference type="ARBA" id="ARBA00023163"/>
    </source>
</evidence>
<feature type="DNA-binding region" description="H-T-H motif" evidence="4">
    <location>
        <begin position="29"/>
        <end position="48"/>
    </location>
</feature>
<feature type="domain" description="HTH tetR-type" evidence="5">
    <location>
        <begin position="6"/>
        <end position="66"/>
    </location>
</feature>
<dbReference type="RefSeq" id="WP_007322588.1">
    <property type="nucleotide sequence ID" value="NZ_BAEE01000057.1"/>
</dbReference>
<evidence type="ECO:0000256" key="4">
    <source>
        <dbReference type="PROSITE-ProRule" id="PRU00335"/>
    </source>
</evidence>
<keyword evidence="3" id="KW-0804">Transcription</keyword>
<organism evidence="6 7">
    <name type="scientific">Gordonia araii NBRC 100433</name>
    <dbReference type="NCBI Taxonomy" id="1073574"/>
    <lineage>
        <taxon>Bacteria</taxon>
        <taxon>Bacillati</taxon>
        <taxon>Actinomycetota</taxon>
        <taxon>Actinomycetes</taxon>
        <taxon>Mycobacteriales</taxon>
        <taxon>Gordoniaceae</taxon>
        <taxon>Gordonia</taxon>
    </lineage>
</organism>
<sequence>MPPSASLDRTTIIDAALAILEHEGADKLTMRRLADELGSKPMTLYHYVPNKEALLSMALSEVAARIDWAVPTGPPRERMIEIAIDMRDRLAAIPWIVAILQEGANVGTPALAIAERFFEAAYELGADDQTVLDLWRVVWSLTVSDVHWAELARQRAAGQHGWFDTIDPAAVADLPRVSAMLPKWRQVVDNFDLRRAIAAQIDGMLGSSG</sequence>
<dbReference type="PANTHER" id="PTHR30055">
    <property type="entry name" value="HTH-TYPE TRANSCRIPTIONAL REGULATOR RUTR"/>
    <property type="match status" value="1"/>
</dbReference>
<protein>
    <submittedName>
        <fullName evidence="6">Putative TetR family transcriptional regulator</fullName>
    </submittedName>
</protein>
<comment type="caution">
    <text evidence="6">The sequence shown here is derived from an EMBL/GenBank/DDBJ whole genome shotgun (WGS) entry which is preliminary data.</text>
</comment>
<dbReference type="InterPro" id="IPR001647">
    <property type="entry name" value="HTH_TetR"/>
</dbReference>
<keyword evidence="1" id="KW-0805">Transcription regulation</keyword>
<dbReference type="GO" id="GO:0003700">
    <property type="term" value="F:DNA-binding transcription factor activity"/>
    <property type="evidence" value="ECO:0007669"/>
    <property type="project" value="TreeGrafter"/>
</dbReference>
<dbReference type="SUPFAM" id="SSF48498">
    <property type="entry name" value="Tetracyclin repressor-like, C-terminal domain"/>
    <property type="match status" value="1"/>
</dbReference>